<feature type="compositionally biased region" description="Polar residues" evidence="2">
    <location>
        <begin position="244"/>
        <end position="256"/>
    </location>
</feature>
<reference evidence="3" key="1">
    <citation type="submission" date="2021-06" db="EMBL/GenBank/DDBJ databases">
        <authorList>
            <person name="Hodson N. C."/>
            <person name="Mongue J. A."/>
            <person name="Jaron S. K."/>
        </authorList>
    </citation>
    <scope>NUCLEOTIDE SEQUENCE</scope>
</reference>
<gene>
    <name evidence="3" type="ORF">AFUS01_LOCUS40809</name>
</gene>
<feature type="repeat" description="ANK" evidence="1">
    <location>
        <begin position="49"/>
        <end position="74"/>
    </location>
</feature>
<dbReference type="PANTHER" id="PTHR24198:SF165">
    <property type="entry name" value="ANKYRIN REPEAT-CONTAINING PROTEIN-RELATED"/>
    <property type="match status" value="1"/>
</dbReference>
<evidence type="ECO:0000256" key="1">
    <source>
        <dbReference type="PROSITE-ProRule" id="PRU00023"/>
    </source>
</evidence>
<feature type="non-terminal residue" evidence="3">
    <location>
        <position position="1"/>
    </location>
</feature>
<dbReference type="EMBL" id="CAJVCH010558648">
    <property type="protein sequence ID" value="CAG7831047.1"/>
    <property type="molecule type" value="Genomic_DNA"/>
</dbReference>
<dbReference type="SMART" id="SM00248">
    <property type="entry name" value="ANK"/>
    <property type="match status" value="3"/>
</dbReference>
<accession>A0A8J2L9N3</accession>
<proteinExistence type="predicted"/>
<dbReference type="InterPro" id="IPR002110">
    <property type="entry name" value="Ankyrin_rpt"/>
</dbReference>
<dbReference type="Pfam" id="PF12796">
    <property type="entry name" value="Ank_2"/>
    <property type="match status" value="1"/>
</dbReference>
<feature type="repeat" description="ANK" evidence="1">
    <location>
        <begin position="16"/>
        <end position="48"/>
    </location>
</feature>
<dbReference type="PROSITE" id="PS50088">
    <property type="entry name" value="ANK_REPEAT"/>
    <property type="match status" value="2"/>
</dbReference>
<sequence length="306" mass="33147">MYIYRGCGVNNTIGPEGLLPVHVASREGQLQVLRFLQSSGACLQGVDSKGSNSLHYAAHAGQIRSVRWLLRHGVLPVLNIYLESPSHIASQFHHAEIVSLLSKFYSNNEQTTRALLDDSKLLDSGNSSLSSSNPSTSITTNCHCTESPSHSSTEETSNTYTVRSVQSFFLHPPKSSSSSGSTAGSNPSSFYLHKPLKGSVQEETNNNIFSPKYQTIDTESTCSNPESKNSVPSFRLHDSPSPNPKSSEATTPTENVSPFHLHSSEDSSVSIQQSLDYSIETTMAPVNNQFLLSSPVVVQADSNGDR</sequence>
<evidence type="ECO:0000313" key="3">
    <source>
        <dbReference type="EMBL" id="CAG7831047.1"/>
    </source>
</evidence>
<evidence type="ECO:0000313" key="4">
    <source>
        <dbReference type="Proteomes" id="UP000708208"/>
    </source>
</evidence>
<dbReference type="PROSITE" id="PS50297">
    <property type="entry name" value="ANK_REP_REGION"/>
    <property type="match status" value="2"/>
</dbReference>
<protein>
    <submittedName>
        <fullName evidence="3">Uncharacterized protein</fullName>
    </submittedName>
</protein>
<organism evidence="3 4">
    <name type="scientific">Allacma fusca</name>
    <dbReference type="NCBI Taxonomy" id="39272"/>
    <lineage>
        <taxon>Eukaryota</taxon>
        <taxon>Metazoa</taxon>
        <taxon>Ecdysozoa</taxon>
        <taxon>Arthropoda</taxon>
        <taxon>Hexapoda</taxon>
        <taxon>Collembola</taxon>
        <taxon>Symphypleona</taxon>
        <taxon>Sminthuridae</taxon>
        <taxon>Allacma</taxon>
    </lineage>
</organism>
<feature type="region of interest" description="Disordered" evidence="2">
    <location>
        <begin position="126"/>
        <end position="158"/>
    </location>
</feature>
<feature type="compositionally biased region" description="Polar residues" evidence="2">
    <location>
        <begin position="203"/>
        <end position="232"/>
    </location>
</feature>
<evidence type="ECO:0000256" key="2">
    <source>
        <dbReference type="SAM" id="MobiDB-lite"/>
    </source>
</evidence>
<keyword evidence="4" id="KW-1185">Reference proteome</keyword>
<keyword evidence="1" id="KW-0040">ANK repeat</keyword>
<dbReference type="Proteomes" id="UP000708208">
    <property type="component" value="Unassembled WGS sequence"/>
</dbReference>
<comment type="caution">
    <text evidence="3">The sequence shown here is derived from an EMBL/GenBank/DDBJ whole genome shotgun (WGS) entry which is preliminary data.</text>
</comment>
<name>A0A8J2L9N3_9HEXA</name>
<feature type="region of interest" description="Disordered" evidence="2">
    <location>
        <begin position="203"/>
        <end position="267"/>
    </location>
</feature>
<dbReference type="OrthoDB" id="10261302at2759"/>
<dbReference type="AlphaFoldDB" id="A0A8J2L9N3"/>
<dbReference type="PANTHER" id="PTHR24198">
    <property type="entry name" value="ANKYRIN REPEAT AND PROTEIN KINASE DOMAIN-CONTAINING PROTEIN"/>
    <property type="match status" value="1"/>
</dbReference>